<organism evidence="3 4">
    <name type="scientific">Cirrhinus molitorella</name>
    <name type="common">mud carp</name>
    <dbReference type="NCBI Taxonomy" id="172907"/>
    <lineage>
        <taxon>Eukaryota</taxon>
        <taxon>Metazoa</taxon>
        <taxon>Chordata</taxon>
        <taxon>Craniata</taxon>
        <taxon>Vertebrata</taxon>
        <taxon>Euteleostomi</taxon>
        <taxon>Actinopterygii</taxon>
        <taxon>Neopterygii</taxon>
        <taxon>Teleostei</taxon>
        <taxon>Ostariophysi</taxon>
        <taxon>Cypriniformes</taxon>
        <taxon>Cyprinidae</taxon>
        <taxon>Labeoninae</taxon>
        <taxon>Labeonini</taxon>
        <taxon>Cirrhinus</taxon>
    </lineage>
</organism>
<comment type="caution">
    <text evidence="3">The sequence shown here is derived from an EMBL/GenBank/DDBJ whole genome shotgun (WGS) entry which is preliminary data.</text>
</comment>
<evidence type="ECO:0000256" key="1">
    <source>
        <dbReference type="SAM" id="MobiDB-lite"/>
    </source>
</evidence>
<proteinExistence type="predicted"/>
<keyword evidence="4" id="KW-1185">Reference proteome</keyword>
<accession>A0ABR3MW56</accession>
<name>A0ABR3MW56_9TELE</name>
<keyword evidence="2" id="KW-0812">Transmembrane</keyword>
<evidence type="ECO:0008006" key="5">
    <source>
        <dbReference type="Google" id="ProtNLM"/>
    </source>
</evidence>
<dbReference type="EMBL" id="JAYMGO010000009">
    <property type="protein sequence ID" value="KAL1268844.1"/>
    <property type="molecule type" value="Genomic_DNA"/>
</dbReference>
<keyword evidence="2" id="KW-0472">Membrane</keyword>
<keyword evidence="2" id="KW-1133">Transmembrane helix</keyword>
<evidence type="ECO:0000313" key="4">
    <source>
        <dbReference type="Proteomes" id="UP001558613"/>
    </source>
</evidence>
<feature type="region of interest" description="Disordered" evidence="1">
    <location>
        <begin position="1"/>
        <end position="25"/>
    </location>
</feature>
<protein>
    <recommendedName>
        <fullName evidence="5">Transmembrane protein</fullName>
    </recommendedName>
</protein>
<reference evidence="3 4" key="1">
    <citation type="submission" date="2023-09" db="EMBL/GenBank/DDBJ databases">
        <authorList>
            <person name="Wang M."/>
        </authorList>
    </citation>
    <scope>NUCLEOTIDE SEQUENCE [LARGE SCALE GENOMIC DNA]</scope>
    <source>
        <strain evidence="3">GT-2023</strain>
        <tissue evidence="3">Liver</tissue>
    </source>
</reference>
<gene>
    <name evidence="3" type="ORF">QQF64_034207</name>
</gene>
<evidence type="ECO:0000313" key="3">
    <source>
        <dbReference type="EMBL" id="KAL1268844.1"/>
    </source>
</evidence>
<evidence type="ECO:0000256" key="2">
    <source>
        <dbReference type="SAM" id="Phobius"/>
    </source>
</evidence>
<feature type="transmembrane region" description="Helical" evidence="2">
    <location>
        <begin position="102"/>
        <end position="123"/>
    </location>
</feature>
<sequence>MPDMLPAPSNGKRGRPNPLTQTDQSRHTTNPVFVFLGKHSYLPKHNTYHLHALLRRTARTTYVQQRGAVSHMGDTPLLSNQTVPSCPFVFPVLSLYVFPSPLAFQFFLCFFFSPLLFSFSFYFSFQGFENGIDPVHQAVVIYC</sequence>
<dbReference type="Proteomes" id="UP001558613">
    <property type="component" value="Unassembled WGS sequence"/>
</dbReference>